<name>A0A2H0ULP1_9BACT</name>
<sequence>MATKKSSKKKMATKTKVGIGLGAAAMVAAAGAYLLTGERGKKNRAKVKEWSVKARQEVLREVVKVKKLTEMQYNQIVDTVMRQYEAIDKKEAAALVKELKSHWDNIRAELKGVQKTAKKASGRVVKKKSKSGK</sequence>
<dbReference type="AlphaFoldDB" id="A0A2H0ULP1"/>
<evidence type="ECO:0000313" key="2">
    <source>
        <dbReference type="Proteomes" id="UP000229526"/>
    </source>
</evidence>
<comment type="caution">
    <text evidence="1">The sequence shown here is derived from an EMBL/GenBank/DDBJ whole genome shotgun (WGS) entry which is preliminary data.</text>
</comment>
<dbReference type="Proteomes" id="UP000229526">
    <property type="component" value="Unassembled WGS sequence"/>
</dbReference>
<gene>
    <name evidence="1" type="ORF">COU11_01000</name>
</gene>
<protein>
    <submittedName>
        <fullName evidence="1">Uncharacterized protein</fullName>
    </submittedName>
</protein>
<dbReference type="EMBL" id="PFBD01000008">
    <property type="protein sequence ID" value="PIR87311.1"/>
    <property type="molecule type" value="Genomic_DNA"/>
</dbReference>
<proteinExistence type="predicted"/>
<reference evidence="2" key="1">
    <citation type="submission" date="2017-09" db="EMBL/GenBank/DDBJ databases">
        <title>Depth-based differentiation of microbial function through sediment-hosted aquifers and enrichment of novel symbionts in the deep terrestrial subsurface.</title>
        <authorList>
            <person name="Probst A.J."/>
            <person name="Ladd B."/>
            <person name="Jarett J.K."/>
            <person name="Geller-Mcgrath D.E."/>
            <person name="Sieber C.M.K."/>
            <person name="Emerson J.B."/>
            <person name="Anantharaman K."/>
            <person name="Thomas B.C."/>
            <person name="Malmstrom R."/>
            <person name="Stieglmeier M."/>
            <person name="Klingl A."/>
            <person name="Woyke T."/>
            <person name="Ryan C.M."/>
            <person name="Banfield J.F."/>
        </authorList>
    </citation>
    <scope>NUCLEOTIDE SEQUENCE [LARGE SCALE GENOMIC DNA]</scope>
</reference>
<organism evidence="1 2">
    <name type="scientific">Candidatus Harrisonbacteria bacterium CG10_big_fil_rev_8_21_14_0_10_49_15</name>
    <dbReference type="NCBI Taxonomy" id="1974587"/>
    <lineage>
        <taxon>Bacteria</taxon>
        <taxon>Candidatus Harrisoniibacteriota</taxon>
    </lineage>
</organism>
<accession>A0A2H0ULP1</accession>
<evidence type="ECO:0000313" key="1">
    <source>
        <dbReference type="EMBL" id="PIR87311.1"/>
    </source>
</evidence>